<dbReference type="EMBL" id="ML986756">
    <property type="protein sequence ID" value="KAF2258572.1"/>
    <property type="molecule type" value="Genomic_DNA"/>
</dbReference>
<keyword evidence="1" id="KW-0812">Transmembrane</keyword>
<proteinExistence type="predicted"/>
<keyword evidence="1" id="KW-1133">Transmembrane helix</keyword>
<protein>
    <submittedName>
        <fullName evidence="2">Uncharacterized protein</fullName>
    </submittedName>
</protein>
<sequence>MVSISNAPKRVTRIAILYCTAISVCSLWLIFYKISGLPVGVLRSHLSLDTCQNITLLPINTR</sequence>
<keyword evidence="1" id="KW-0472">Membrane</keyword>
<feature type="transmembrane region" description="Helical" evidence="1">
    <location>
        <begin position="12"/>
        <end position="32"/>
    </location>
</feature>
<keyword evidence="3" id="KW-1185">Reference proteome</keyword>
<gene>
    <name evidence="2" type="ORF">CC78DRAFT_106606</name>
</gene>
<organism evidence="2 3">
    <name type="scientific">Lojkania enalia</name>
    <dbReference type="NCBI Taxonomy" id="147567"/>
    <lineage>
        <taxon>Eukaryota</taxon>
        <taxon>Fungi</taxon>
        <taxon>Dikarya</taxon>
        <taxon>Ascomycota</taxon>
        <taxon>Pezizomycotina</taxon>
        <taxon>Dothideomycetes</taxon>
        <taxon>Pleosporomycetidae</taxon>
        <taxon>Pleosporales</taxon>
        <taxon>Pleosporales incertae sedis</taxon>
        <taxon>Lojkania</taxon>
    </lineage>
</organism>
<evidence type="ECO:0000313" key="3">
    <source>
        <dbReference type="Proteomes" id="UP000800093"/>
    </source>
</evidence>
<dbReference type="AlphaFoldDB" id="A0A9P4JZJ3"/>
<evidence type="ECO:0000256" key="1">
    <source>
        <dbReference type="SAM" id="Phobius"/>
    </source>
</evidence>
<reference evidence="3" key="1">
    <citation type="journal article" date="2020" name="Stud. Mycol.">
        <title>101 Dothideomycetes genomes: A test case for predicting lifestyles and emergence of pathogens.</title>
        <authorList>
            <person name="Haridas S."/>
            <person name="Albert R."/>
            <person name="Binder M."/>
            <person name="Bloem J."/>
            <person name="LaButti K."/>
            <person name="Salamov A."/>
            <person name="Andreopoulos B."/>
            <person name="Baker S."/>
            <person name="Barry K."/>
            <person name="Bills G."/>
            <person name="Bluhm B."/>
            <person name="Cannon C."/>
            <person name="Castanera R."/>
            <person name="Culley D."/>
            <person name="Daum C."/>
            <person name="Ezra D."/>
            <person name="Gonzalez J."/>
            <person name="Henrissat B."/>
            <person name="Kuo A."/>
            <person name="Liang C."/>
            <person name="Lipzen A."/>
            <person name="Lutzoni F."/>
            <person name="Magnuson J."/>
            <person name="Mondo S."/>
            <person name="Nolan M."/>
            <person name="Ohm R."/>
            <person name="Pangilinan J."/>
            <person name="Park H.-J."/>
            <person name="Ramirez L."/>
            <person name="Alfaro M."/>
            <person name="Sun H."/>
            <person name="Tritt A."/>
            <person name="Yoshinaga Y."/>
            <person name="Zwiers L.-H."/>
            <person name="Turgeon B."/>
            <person name="Goodwin S."/>
            <person name="Spatafora J."/>
            <person name="Crous P."/>
            <person name="Grigoriev I."/>
        </authorList>
    </citation>
    <scope>NUCLEOTIDE SEQUENCE [LARGE SCALE GENOMIC DNA]</scope>
    <source>
        <strain evidence="3">CBS 304.66</strain>
    </source>
</reference>
<dbReference type="Proteomes" id="UP000800093">
    <property type="component" value="Unassembled WGS sequence"/>
</dbReference>
<evidence type="ECO:0000313" key="2">
    <source>
        <dbReference type="EMBL" id="KAF2258572.1"/>
    </source>
</evidence>
<accession>A0A9P4JZJ3</accession>
<comment type="caution">
    <text evidence="2">The sequence shown here is derived from an EMBL/GenBank/DDBJ whole genome shotgun (WGS) entry which is preliminary data.</text>
</comment>
<name>A0A9P4JZJ3_9PLEO</name>